<dbReference type="Proteomes" id="UP000287352">
    <property type="component" value="Unassembled WGS sequence"/>
</dbReference>
<dbReference type="PANTHER" id="PTHR39339:SF1">
    <property type="entry name" value="CHAD DOMAIN-CONTAINING PROTEIN"/>
    <property type="match status" value="1"/>
</dbReference>
<organism evidence="2 3">
    <name type="scientific">Tengunoibacter tsumagoiensis</name>
    <dbReference type="NCBI Taxonomy" id="2014871"/>
    <lineage>
        <taxon>Bacteria</taxon>
        <taxon>Bacillati</taxon>
        <taxon>Chloroflexota</taxon>
        <taxon>Ktedonobacteria</taxon>
        <taxon>Ktedonobacterales</taxon>
        <taxon>Dictyobacteraceae</taxon>
        <taxon>Tengunoibacter</taxon>
    </lineage>
</organism>
<gene>
    <name evidence="2" type="ORF">KTT_14080</name>
</gene>
<comment type="caution">
    <text evidence="2">The sequence shown here is derived from an EMBL/GenBank/DDBJ whole genome shotgun (WGS) entry which is preliminary data.</text>
</comment>
<dbReference type="EMBL" id="BIFR01000001">
    <property type="protein sequence ID" value="GCE11549.1"/>
    <property type="molecule type" value="Genomic_DNA"/>
</dbReference>
<dbReference type="InterPro" id="IPR007899">
    <property type="entry name" value="CHAD_dom"/>
</dbReference>
<accession>A0A401ZXH8</accession>
<reference evidence="3" key="1">
    <citation type="submission" date="2018-12" db="EMBL/GenBank/DDBJ databases">
        <title>Tengunoibacter tsumagoiensis gen. nov., sp. nov., Dictyobacter kobayashii sp. nov., D. alpinus sp. nov., and D. joshuensis sp. nov. and description of Dictyobacteraceae fam. nov. within the order Ktedonobacterales isolated from Tengu-no-mugimeshi.</title>
        <authorList>
            <person name="Wang C.M."/>
            <person name="Zheng Y."/>
            <person name="Sakai Y."/>
            <person name="Toyoda A."/>
            <person name="Minakuchi Y."/>
            <person name="Abe K."/>
            <person name="Yokota A."/>
            <person name="Yabe S."/>
        </authorList>
    </citation>
    <scope>NUCLEOTIDE SEQUENCE [LARGE SCALE GENOMIC DNA]</scope>
    <source>
        <strain evidence="3">Uno3</strain>
    </source>
</reference>
<sequence length="192" mass="21805">MAKAKPVADLVLSASVAENAEKILHVRLKEFYQWEQYVDEPYEVANLHNLRIAAKRLRYTLEIFAEALPEDAALLLTEVEQIQEELGNLHDTDVLIALLRLRLGSLDGGTGYEEALLSSTRKPGKSMFSISPALVSQLLAPHAAPTAVERQGLEILLQKLQQKRKAFYLTFREHWYQLKGHDFYHQVLQLNG</sequence>
<dbReference type="InterPro" id="IPR038186">
    <property type="entry name" value="CHAD_dom_sf"/>
</dbReference>
<evidence type="ECO:0000313" key="3">
    <source>
        <dbReference type="Proteomes" id="UP000287352"/>
    </source>
</evidence>
<feature type="domain" description="CHAD" evidence="1">
    <location>
        <begin position="20"/>
        <end position="100"/>
    </location>
</feature>
<dbReference type="RefSeq" id="WP_126579243.1">
    <property type="nucleotide sequence ID" value="NZ_BIFR01000001.1"/>
</dbReference>
<dbReference type="PANTHER" id="PTHR39339">
    <property type="entry name" value="SLR1444 PROTEIN"/>
    <property type="match status" value="1"/>
</dbReference>
<protein>
    <recommendedName>
        <fullName evidence="1">CHAD domain-containing protein</fullName>
    </recommendedName>
</protein>
<evidence type="ECO:0000259" key="1">
    <source>
        <dbReference type="Pfam" id="PF05235"/>
    </source>
</evidence>
<proteinExistence type="predicted"/>
<dbReference type="OrthoDB" id="3034217at2"/>
<keyword evidence="3" id="KW-1185">Reference proteome</keyword>
<dbReference type="AlphaFoldDB" id="A0A401ZXH8"/>
<name>A0A401ZXH8_9CHLR</name>
<evidence type="ECO:0000313" key="2">
    <source>
        <dbReference type="EMBL" id="GCE11549.1"/>
    </source>
</evidence>
<dbReference type="Gene3D" id="1.40.20.10">
    <property type="entry name" value="CHAD domain"/>
    <property type="match status" value="1"/>
</dbReference>
<dbReference type="Pfam" id="PF05235">
    <property type="entry name" value="CHAD"/>
    <property type="match status" value="1"/>
</dbReference>